<protein>
    <submittedName>
        <fullName evidence="3">SDR family oxidoreductase</fullName>
    </submittedName>
</protein>
<evidence type="ECO:0000313" key="3">
    <source>
        <dbReference type="EMBL" id="NKY58332.1"/>
    </source>
</evidence>
<comment type="caution">
    <text evidence="3">The sequence shown here is derived from an EMBL/GenBank/DDBJ whole genome shotgun (WGS) entry which is preliminary data.</text>
</comment>
<dbReference type="Gene3D" id="3.40.50.720">
    <property type="entry name" value="NAD(P)-binding Rossmann-like Domain"/>
    <property type="match status" value="1"/>
</dbReference>
<dbReference type="GO" id="GO:0016616">
    <property type="term" value="F:oxidoreductase activity, acting on the CH-OH group of donors, NAD or NADP as acceptor"/>
    <property type="evidence" value="ECO:0007669"/>
    <property type="project" value="TreeGrafter"/>
</dbReference>
<dbReference type="Pfam" id="PF13561">
    <property type="entry name" value="adh_short_C2"/>
    <property type="match status" value="1"/>
</dbReference>
<dbReference type="InterPro" id="IPR036291">
    <property type="entry name" value="NAD(P)-bd_dom_sf"/>
</dbReference>
<proteinExistence type="inferred from homology"/>
<dbReference type="SUPFAM" id="SSF51735">
    <property type="entry name" value="NAD(P)-binding Rossmann-fold domains"/>
    <property type="match status" value="1"/>
</dbReference>
<gene>
    <name evidence="3" type="ORF">HGA15_19750</name>
</gene>
<name>A0A846YLF4_9NOCA</name>
<accession>A0A846YLF4</accession>
<dbReference type="RefSeq" id="WP_062979527.1">
    <property type="nucleotide sequence ID" value="NZ_JAAXOT010000010.1"/>
</dbReference>
<dbReference type="PRINTS" id="PR00081">
    <property type="entry name" value="GDHRDH"/>
</dbReference>
<dbReference type="FunFam" id="3.40.50.720:FF:000084">
    <property type="entry name" value="Short-chain dehydrogenase reductase"/>
    <property type="match status" value="1"/>
</dbReference>
<keyword evidence="4" id="KW-1185">Reference proteome</keyword>
<evidence type="ECO:0000256" key="2">
    <source>
        <dbReference type="ARBA" id="ARBA00023002"/>
    </source>
</evidence>
<dbReference type="Proteomes" id="UP000570678">
    <property type="component" value="Unassembled WGS sequence"/>
</dbReference>
<reference evidence="3 4" key="1">
    <citation type="submission" date="2020-04" db="EMBL/GenBank/DDBJ databases">
        <title>MicrobeNet Type strains.</title>
        <authorList>
            <person name="Nicholson A.C."/>
        </authorList>
    </citation>
    <scope>NUCLEOTIDE SEQUENCE [LARGE SCALE GENOMIC DNA]</scope>
    <source>
        <strain evidence="3 4">JCM 3332</strain>
    </source>
</reference>
<comment type="similarity">
    <text evidence="1">Belongs to the short-chain dehydrogenases/reductases (SDR) family.</text>
</comment>
<dbReference type="CDD" id="cd05233">
    <property type="entry name" value="SDR_c"/>
    <property type="match status" value="1"/>
</dbReference>
<evidence type="ECO:0000313" key="4">
    <source>
        <dbReference type="Proteomes" id="UP000570678"/>
    </source>
</evidence>
<keyword evidence="2" id="KW-0560">Oxidoreductase</keyword>
<evidence type="ECO:0000256" key="1">
    <source>
        <dbReference type="ARBA" id="ARBA00006484"/>
    </source>
</evidence>
<sequence length="284" mass="28518">MNALSTGPAYGEWPYGPQLSGRRVIVLGAGTRPSADADAPVGNGRAISIGAAQAGATVACVDVREEAARGTARTVEGYGGTAIALTADLRSPDAPAKVLDQAAETLGGIDGIVVNVGIGAGFGLARTSVEQWDETLEVNLRAHFLTAKAALGILPRGGSLVFISSTAAVAAGSFFPAYDASKAGLTGLLRQVAWEGSPLGIRANAVAPGVIDTPLGRFAFDAHGTAPNEVPLPLGRPGTAAEVAATVIFLLSTQSSYITGETIMVDGGLTSVPSASPIQTSSIP</sequence>
<dbReference type="EMBL" id="JAAXOT010000010">
    <property type="protein sequence ID" value="NKY58332.1"/>
    <property type="molecule type" value="Genomic_DNA"/>
</dbReference>
<dbReference type="InterPro" id="IPR002347">
    <property type="entry name" value="SDR_fam"/>
</dbReference>
<organism evidence="3 4">
    <name type="scientific">Nocardia flavorosea</name>
    <dbReference type="NCBI Taxonomy" id="53429"/>
    <lineage>
        <taxon>Bacteria</taxon>
        <taxon>Bacillati</taxon>
        <taxon>Actinomycetota</taxon>
        <taxon>Actinomycetes</taxon>
        <taxon>Mycobacteriales</taxon>
        <taxon>Nocardiaceae</taxon>
        <taxon>Nocardia</taxon>
    </lineage>
</organism>
<dbReference type="AlphaFoldDB" id="A0A846YLF4"/>
<dbReference type="PANTHER" id="PTHR42760">
    <property type="entry name" value="SHORT-CHAIN DEHYDROGENASES/REDUCTASES FAMILY MEMBER"/>
    <property type="match status" value="1"/>
</dbReference>